<accession>A0A5D4R9D1</accession>
<evidence type="ECO:0000256" key="1">
    <source>
        <dbReference type="SAM" id="Phobius"/>
    </source>
</evidence>
<organism evidence="2 3">
    <name type="scientific">Bacillus infantis</name>
    <dbReference type="NCBI Taxonomy" id="324767"/>
    <lineage>
        <taxon>Bacteria</taxon>
        <taxon>Bacillati</taxon>
        <taxon>Bacillota</taxon>
        <taxon>Bacilli</taxon>
        <taxon>Bacillales</taxon>
        <taxon>Bacillaceae</taxon>
        <taxon>Bacillus</taxon>
    </lineage>
</organism>
<keyword evidence="1" id="KW-0812">Transmembrane</keyword>
<dbReference type="AlphaFoldDB" id="A0A5D4R9D1"/>
<protein>
    <submittedName>
        <fullName evidence="2">Uncharacterized protein</fullName>
    </submittedName>
</protein>
<gene>
    <name evidence="2" type="ORF">FZD51_16820</name>
</gene>
<evidence type="ECO:0000313" key="2">
    <source>
        <dbReference type="EMBL" id="TYS46242.1"/>
    </source>
</evidence>
<feature type="transmembrane region" description="Helical" evidence="1">
    <location>
        <begin position="7"/>
        <end position="26"/>
    </location>
</feature>
<keyword evidence="1" id="KW-0472">Membrane</keyword>
<proteinExistence type="predicted"/>
<keyword evidence="1" id="KW-1133">Transmembrane helix</keyword>
<feature type="transmembrane region" description="Helical" evidence="1">
    <location>
        <begin position="32"/>
        <end position="50"/>
    </location>
</feature>
<dbReference type="Proteomes" id="UP000322139">
    <property type="component" value="Unassembled WGS sequence"/>
</dbReference>
<comment type="caution">
    <text evidence="2">The sequence shown here is derived from an EMBL/GenBank/DDBJ whole genome shotgun (WGS) entry which is preliminary data.</text>
</comment>
<name>A0A5D4R9D1_9BACI</name>
<evidence type="ECO:0000313" key="3">
    <source>
        <dbReference type="Proteomes" id="UP000322139"/>
    </source>
</evidence>
<dbReference type="RefSeq" id="WP_148975828.1">
    <property type="nucleotide sequence ID" value="NZ_VTER01000008.1"/>
</dbReference>
<sequence length="59" mass="6707">MLKSKAILFLIILAATAAFILNILGLMKMLPLIITSPLLFLALLILVLYMNERRRFKGF</sequence>
<dbReference type="EMBL" id="VTER01000008">
    <property type="protein sequence ID" value="TYS46242.1"/>
    <property type="molecule type" value="Genomic_DNA"/>
</dbReference>
<reference evidence="2 3" key="1">
    <citation type="submission" date="2019-08" db="EMBL/GenBank/DDBJ databases">
        <title>Bacillus genomes from the desert of Cuatro Cienegas, Coahuila.</title>
        <authorList>
            <person name="Olmedo-Alvarez G."/>
        </authorList>
    </citation>
    <scope>NUCLEOTIDE SEQUENCE [LARGE SCALE GENOMIC DNA]</scope>
    <source>
        <strain evidence="2 3">CH446_14T</strain>
    </source>
</reference>